<dbReference type="AlphaFoldDB" id="D1AYW0"/>
<gene>
    <name evidence="2" type="ordered locus">Smon_1021</name>
</gene>
<dbReference type="STRING" id="519441.Smon_1021"/>
<name>D1AYW0_STRM9</name>
<dbReference type="EMBL" id="CP001779">
    <property type="protein sequence ID" value="ACZ01486.1"/>
    <property type="molecule type" value="Genomic_DNA"/>
</dbReference>
<dbReference type="Gene3D" id="1.25.40.10">
    <property type="entry name" value="Tetratricopeptide repeat domain"/>
    <property type="match status" value="2"/>
</dbReference>
<dbReference type="Proteomes" id="UP000002072">
    <property type="component" value="Chromosome"/>
</dbReference>
<feature type="signal peptide" evidence="1">
    <location>
        <begin position="1"/>
        <end position="18"/>
    </location>
</feature>
<dbReference type="HOGENOM" id="CLU_703818_0_0_0"/>
<dbReference type="InterPro" id="IPR011990">
    <property type="entry name" value="TPR-like_helical_dom_sf"/>
</dbReference>
<accession>D1AYW0</accession>
<protein>
    <recommendedName>
        <fullName evidence="4">Tetratricopeptide repeat protein</fullName>
    </recommendedName>
</protein>
<evidence type="ECO:0000313" key="3">
    <source>
        <dbReference type="Proteomes" id="UP000002072"/>
    </source>
</evidence>
<feature type="chain" id="PRO_5003020099" description="Tetratricopeptide repeat protein" evidence="1">
    <location>
        <begin position="19"/>
        <end position="392"/>
    </location>
</feature>
<evidence type="ECO:0000256" key="1">
    <source>
        <dbReference type="SAM" id="SignalP"/>
    </source>
</evidence>
<keyword evidence="1" id="KW-0732">Signal</keyword>
<dbReference type="GeneID" id="29674156"/>
<dbReference type="RefSeq" id="WP_012859034.1">
    <property type="nucleotide sequence ID" value="NC_013515.1"/>
</dbReference>
<keyword evidence="3" id="KW-1185">Reference proteome</keyword>
<organism evidence="2 3">
    <name type="scientific">Streptobacillus moniliformis (strain ATCC 14647 / DSM 12112 / NCTC 10651 / 9901)</name>
    <dbReference type="NCBI Taxonomy" id="519441"/>
    <lineage>
        <taxon>Bacteria</taxon>
        <taxon>Fusobacteriati</taxon>
        <taxon>Fusobacteriota</taxon>
        <taxon>Fusobacteriia</taxon>
        <taxon>Fusobacteriales</taxon>
        <taxon>Leptotrichiaceae</taxon>
        <taxon>Streptobacillus</taxon>
    </lineage>
</organism>
<reference evidence="2 3" key="1">
    <citation type="journal article" date="2009" name="Stand. Genomic Sci.">
        <title>Complete genome sequence of Streptobacillus moniliformis type strain (9901T).</title>
        <authorList>
            <person name="Nolan M."/>
            <person name="Gronow S."/>
            <person name="Lapidus A."/>
            <person name="Ivanova N."/>
            <person name="Copeland A."/>
            <person name="Lucas S."/>
            <person name="Del Rio T.G."/>
            <person name="Chen F."/>
            <person name="Tice H."/>
            <person name="Pitluck S."/>
            <person name="Cheng J.F."/>
            <person name="Sims D."/>
            <person name="Meincke L."/>
            <person name="Bruce D."/>
            <person name="Goodwin L."/>
            <person name="Brettin T."/>
            <person name="Han C."/>
            <person name="Detter J.C."/>
            <person name="Ovchinikova G."/>
            <person name="Pati A."/>
            <person name="Mavromatis K."/>
            <person name="Mikhailova N."/>
            <person name="Chen A."/>
            <person name="Palaniappan K."/>
            <person name="Land M."/>
            <person name="Hauser L."/>
            <person name="Chang Y.J."/>
            <person name="Jeffries C.D."/>
            <person name="Rohde M."/>
            <person name="Sproer C."/>
            <person name="Goker M."/>
            <person name="Bristow J."/>
            <person name="Eisen J.A."/>
            <person name="Markowitz V."/>
            <person name="Hugenholtz P."/>
            <person name="Kyrpides N.C."/>
            <person name="Klenk H.P."/>
            <person name="Chain P."/>
        </authorList>
    </citation>
    <scope>NUCLEOTIDE SEQUENCE [LARGE SCALE GENOMIC DNA]</scope>
    <source>
        <strain evidence="3">ATCC 14647 / DSM 12112 / NCTC 10651 / 9901</strain>
    </source>
</reference>
<evidence type="ECO:0000313" key="2">
    <source>
        <dbReference type="EMBL" id="ACZ01486.1"/>
    </source>
</evidence>
<proteinExistence type="predicted"/>
<dbReference type="SUPFAM" id="SSF81901">
    <property type="entry name" value="HCP-like"/>
    <property type="match status" value="1"/>
</dbReference>
<sequence length="392" mass="46165">MKKLFIYLFFSLSFILNANIKSDLEESLKLITENKYENAKALLHAVIEKKVENNEDKKFLESAYYYLANIYHKENKIREAKIYYRKLSENLEAKTFSSIKASQNLFSMAMDEGDIEEAINQTEILNKKTNYQQLPFLSNLIYLYETNNKYEKLEKLNKSIILKLSEREKGALFNLLAMSYLENNKYDDAKRYFGMLLKSENKENVQLGYIGYSNIELKQENKVASLSYLNKALNVDKEIPIYILENIYRSYVANSEYESAYDILKAIEKKGNIDGNLIIDLIKYARLLNKTEDVEGCLKKLESKRICSFDIGIKMASENLFDYAERYLIKSKKEGNVKANYALINIYFTNRDIHKLKLLLEDMLKNNEISKEKKDSILKEFEHYQKYRNNRN</sequence>
<evidence type="ECO:0008006" key="4">
    <source>
        <dbReference type="Google" id="ProtNLM"/>
    </source>
</evidence>
<dbReference type="OrthoDB" id="95119at2"/>
<dbReference type="KEGG" id="smf:Smon_1021"/>